<proteinExistence type="inferred from homology"/>
<dbReference type="SUPFAM" id="SSF50978">
    <property type="entry name" value="WD40 repeat-like"/>
    <property type="match status" value="1"/>
</dbReference>
<dbReference type="Gene3D" id="2.130.10.10">
    <property type="entry name" value="YVTN repeat-like/Quinoprotein amine dehydrogenase"/>
    <property type="match status" value="3"/>
</dbReference>
<keyword evidence="5" id="KW-0967">Endosome</keyword>
<evidence type="ECO:0000259" key="9">
    <source>
        <dbReference type="Pfam" id="PF23138"/>
    </source>
</evidence>
<dbReference type="InterPro" id="IPR039724">
    <property type="entry name" value="WDR91"/>
</dbReference>
<accession>A0A6P8HKZ7</accession>
<evidence type="ECO:0000256" key="3">
    <source>
        <dbReference type="ARBA" id="ARBA00006128"/>
    </source>
</evidence>
<dbReference type="AlphaFoldDB" id="A0A6P8HKZ7"/>
<dbReference type="PROSITE" id="PS50082">
    <property type="entry name" value="WD_REPEATS_2"/>
    <property type="match status" value="3"/>
</dbReference>
<gene>
    <name evidence="11" type="primary">LOC116293749</name>
</gene>
<dbReference type="InterPro" id="IPR036322">
    <property type="entry name" value="WD40_repeat_dom_sf"/>
</dbReference>
<evidence type="ECO:0000256" key="7">
    <source>
        <dbReference type="SAM" id="Coils"/>
    </source>
</evidence>
<dbReference type="OrthoDB" id="193023at2759"/>
<dbReference type="Pfam" id="PF23138">
    <property type="entry name" value="CTLH_Armc9"/>
    <property type="match status" value="1"/>
</dbReference>
<dbReference type="GO" id="GO:0031902">
    <property type="term" value="C:late endosome membrane"/>
    <property type="evidence" value="ECO:0007669"/>
    <property type="project" value="UniProtKB-SubCell"/>
</dbReference>
<dbReference type="SMART" id="SM00320">
    <property type="entry name" value="WD40"/>
    <property type="match status" value="5"/>
</dbReference>
<evidence type="ECO:0000256" key="4">
    <source>
        <dbReference type="ARBA" id="ARBA00021116"/>
    </source>
</evidence>
<evidence type="ECO:0000256" key="2">
    <source>
        <dbReference type="ARBA" id="ARBA00004414"/>
    </source>
</evidence>
<dbReference type="GO" id="GO:0141039">
    <property type="term" value="F:phosphatidylinositol 3-kinase inhibitor activity"/>
    <property type="evidence" value="ECO:0007669"/>
    <property type="project" value="InterPro"/>
</dbReference>
<evidence type="ECO:0000313" key="10">
    <source>
        <dbReference type="Proteomes" id="UP000515163"/>
    </source>
</evidence>
<dbReference type="RefSeq" id="XP_031557069.1">
    <property type="nucleotide sequence ID" value="XM_031701209.1"/>
</dbReference>
<dbReference type="InterPro" id="IPR015943">
    <property type="entry name" value="WD40/YVTN_repeat-like_dom_sf"/>
</dbReference>
<dbReference type="InterPro" id="IPR006594">
    <property type="entry name" value="LisH"/>
</dbReference>
<dbReference type="FunCoup" id="A0A6P8HKZ7">
    <property type="interactions" value="661"/>
</dbReference>
<dbReference type="InterPro" id="IPR001680">
    <property type="entry name" value="WD40_rpt"/>
</dbReference>
<evidence type="ECO:0000256" key="5">
    <source>
        <dbReference type="ARBA" id="ARBA00022753"/>
    </source>
</evidence>
<keyword evidence="6" id="KW-0853">WD repeat</keyword>
<comment type="similarity">
    <text evidence="3">Belongs to the WD repeat WDR91 family.</text>
</comment>
<keyword evidence="10" id="KW-1185">Reference proteome</keyword>
<dbReference type="GeneID" id="116293749"/>
<comment type="subcellular location">
    <subcellularLocation>
        <location evidence="1">Early endosome membrane</location>
        <topology evidence="1">Peripheral membrane protein</topology>
    </subcellularLocation>
    <subcellularLocation>
        <location evidence="2">Late endosome membrane</location>
    </subcellularLocation>
</comment>
<feature type="repeat" description="WD" evidence="6">
    <location>
        <begin position="592"/>
        <end position="626"/>
    </location>
</feature>
<dbReference type="GO" id="GO:0031901">
    <property type="term" value="C:early endosome membrane"/>
    <property type="evidence" value="ECO:0007669"/>
    <property type="project" value="UniProtKB-SubCell"/>
</dbReference>
<dbReference type="PANTHER" id="PTHR13083:SF3">
    <property type="entry name" value="WD REPEAT-CONTAINING PROTEIN 91"/>
    <property type="match status" value="1"/>
</dbReference>
<reference evidence="11" key="1">
    <citation type="submission" date="2025-08" db="UniProtKB">
        <authorList>
            <consortium name="RefSeq"/>
        </authorList>
    </citation>
    <scope>IDENTIFICATION</scope>
</reference>
<feature type="coiled-coil region" evidence="7">
    <location>
        <begin position="185"/>
        <end position="226"/>
    </location>
</feature>
<feature type="region of interest" description="Disordered" evidence="8">
    <location>
        <begin position="254"/>
        <end position="276"/>
    </location>
</feature>
<feature type="compositionally biased region" description="Polar residues" evidence="8">
    <location>
        <begin position="311"/>
        <end position="324"/>
    </location>
</feature>
<evidence type="ECO:0000313" key="11">
    <source>
        <dbReference type="RefSeq" id="XP_031557069.1"/>
    </source>
</evidence>
<dbReference type="PANTHER" id="PTHR13083">
    <property type="entry name" value="WD REPEAT-CONTAINING PROTEIN 91"/>
    <property type="match status" value="1"/>
</dbReference>
<feature type="domain" description="ARMC9 CTLH-like" evidence="9">
    <location>
        <begin position="52"/>
        <end position="168"/>
    </location>
</feature>
<name>A0A6P8HKZ7_ACTTE</name>
<protein>
    <recommendedName>
        <fullName evidence="4">WD repeat-containing protein 91</fullName>
    </recommendedName>
</protein>
<feature type="repeat" description="WD" evidence="6">
    <location>
        <begin position="627"/>
        <end position="660"/>
    </location>
</feature>
<evidence type="ECO:0000256" key="1">
    <source>
        <dbReference type="ARBA" id="ARBA00004220"/>
    </source>
</evidence>
<feature type="region of interest" description="Disordered" evidence="8">
    <location>
        <begin position="311"/>
        <end position="348"/>
    </location>
</feature>
<organism evidence="10 11">
    <name type="scientific">Actinia tenebrosa</name>
    <name type="common">Australian red waratah sea anemone</name>
    <dbReference type="NCBI Taxonomy" id="6105"/>
    <lineage>
        <taxon>Eukaryota</taxon>
        <taxon>Metazoa</taxon>
        <taxon>Cnidaria</taxon>
        <taxon>Anthozoa</taxon>
        <taxon>Hexacorallia</taxon>
        <taxon>Actiniaria</taxon>
        <taxon>Actiniidae</taxon>
        <taxon>Actinia</taxon>
    </lineage>
</organism>
<dbReference type="PROSITE" id="PS50896">
    <property type="entry name" value="LISH"/>
    <property type="match status" value="1"/>
</dbReference>
<dbReference type="Proteomes" id="UP000515163">
    <property type="component" value="Unplaced"/>
</dbReference>
<dbReference type="Pfam" id="PF00400">
    <property type="entry name" value="WD40"/>
    <property type="match status" value="4"/>
</dbReference>
<feature type="repeat" description="WD" evidence="6">
    <location>
        <begin position="418"/>
        <end position="450"/>
    </location>
</feature>
<dbReference type="PROSITE" id="PS50294">
    <property type="entry name" value="WD_REPEATS_REGION"/>
    <property type="match status" value="1"/>
</dbReference>
<dbReference type="InterPro" id="IPR056327">
    <property type="entry name" value="ARMC9_CTLH-like_dom"/>
</dbReference>
<evidence type="ECO:0000256" key="8">
    <source>
        <dbReference type="SAM" id="MobiDB-lite"/>
    </source>
</evidence>
<evidence type="ECO:0000256" key="6">
    <source>
        <dbReference type="PROSITE-ProRule" id="PRU00221"/>
    </source>
</evidence>
<keyword evidence="7" id="KW-0175">Coiled coil</keyword>
<feature type="compositionally biased region" description="Basic and acidic residues" evidence="8">
    <location>
        <begin position="263"/>
        <end position="273"/>
    </location>
</feature>
<dbReference type="GO" id="GO:0045022">
    <property type="term" value="P:early endosome to late endosome transport"/>
    <property type="evidence" value="ECO:0007669"/>
    <property type="project" value="InterPro"/>
</dbReference>
<dbReference type="KEGG" id="aten:116293749"/>
<sequence length="765" mass="86388">MADAVPLLDELIKEYLLFRGFTATLKTFENEIKADKDKSFRVTKIMDQLLVYVSSYDISSLRDYWEHLDKKFFKRLDYQHYSNVRKLETCLLRLYIVHALQNSKQEKVVEFFEKYTIELQPQSEWREWFAIPFIKNPEQNSTFEMYFQKSWQETFYLSLHNFLITLFHHLPMPTLLKFDKERGIQQKLEDQVSKFKEQVVNLAGQIADLQRENSKLSLELEEKMKGQSSSGIAHDEDMDEFLVVPKPGPKSVFQTLSAGFGKKTKEKEREKSLKKNKVLRQQEISNQTKLAQPKQQLKQQQEVQEKLYNTIGSNNASTPSQSIPKESEDTCKTGTNSQHSPIGKSLSLDSEIEQKTYSIKDDIDAAPLKRASTMPGASANKTLPRETIVTDDSLQPKIVRFEDETKPKPFIHLGQEEYKEHRSSIVHCRFSSSGRVIASADADGIVKVWSNHPDIKTCATIMSKSPLLSLEWASKAERILLLGTGNGKVRLYDTDNKKTICDVATESLYPRIVSLSCSPTGAAFVCSAASNKRLGQSTASQLRLNQGKSRQSEASSSTFSAHAYSVGVLQCWDMRSMKFERQLPIDPTPVCINCTAYNHNGTLLVTGGADGMIRLFDMRSYDCLMGMHAHENEVCDVQFSVDETTIYSMGSDGKFLQWSVHRMGQKLADLDIHQGAVFTKSTSSRGSSSYGRLFAFDSEGQHVLTCGSQSGIIYKIDGQNLTQVLTLPYHKQPVMSVDWTTSLSCSTCLTGSVDGSIQITSLLKQ</sequence>
<dbReference type="GO" id="GO:0051898">
    <property type="term" value="P:negative regulation of phosphatidylinositol 3-kinase/protein kinase B signal transduction"/>
    <property type="evidence" value="ECO:0007669"/>
    <property type="project" value="InterPro"/>
</dbReference>
<dbReference type="InParanoid" id="A0A6P8HKZ7"/>